<proteinExistence type="predicted"/>
<dbReference type="Proteomes" id="UP001318860">
    <property type="component" value="Unassembled WGS sequence"/>
</dbReference>
<evidence type="ECO:0000313" key="1">
    <source>
        <dbReference type="EMBL" id="KAK6140472.1"/>
    </source>
</evidence>
<reference evidence="2 3" key="1">
    <citation type="journal article" date="2021" name="Comput. Struct. Biotechnol. J.">
        <title>De novo genome assembly of the potent medicinal plant Rehmannia glutinosa using nanopore technology.</title>
        <authorList>
            <person name="Ma L."/>
            <person name="Dong C."/>
            <person name="Song C."/>
            <person name="Wang X."/>
            <person name="Zheng X."/>
            <person name="Niu Y."/>
            <person name="Chen S."/>
            <person name="Feng W."/>
        </authorList>
    </citation>
    <scope>NUCLEOTIDE SEQUENCE [LARGE SCALE GENOMIC DNA]</scope>
    <source>
        <strain evidence="2">DH-2019</strain>
    </source>
</reference>
<reference evidence="2" key="2">
    <citation type="submission" date="2024-01" db="EMBL/GenBank/DDBJ databases">
        <authorList>
            <person name="Ma L."/>
        </authorList>
    </citation>
    <scope>NUCLEOTIDE SEQUENCE</scope>
    <source>
        <strain evidence="2">DH-2019</strain>
        <tissue evidence="2">Leaves</tissue>
    </source>
</reference>
<dbReference type="EMBL" id="JABTTQ020000324">
    <property type="protein sequence ID" value="KAK6140472.1"/>
    <property type="molecule type" value="Genomic_DNA"/>
</dbReference>
<dbReference type="InterPro" id="IPR009053">
    <property type="entry name" value="Prefoldin"/>
</dbReference>
<organism evidence="2 3">
    <name type="scientific">Rehmannia glutinosa</name>
    <name type="common">Chinese foxglove</name>
    <dbReference type="NCBI Taxonomy" id="99300"/>
    <lineage>
        <taxon>Eukaryota</taxon>
        <taxon>Viridiplantae</taxon>
        <taxon>Streptophyta</taxon>
        <taxon>Embryophyta</taxon>
        <taxon>Tracheophyta</taxon>
        <taxon>Spermatophyta</taxon>
        <taxon>Magnoliopsida</taxon>
        <taxon>eudicotyledons</taxon>
        <taxon>Gunneridae</taxon>
        <taxon>Pentapetalae</taxon>
        <taxon>asterids</taxon>
        <taxon>lamiids</taxon>
        <taxon>Lamiales</taxon>
        <taxon>Orobanchaceae</taxon>
        <taxon>Rehmannieae</taxon>
        <taxon>Rehmannia</taxon>
    </lineage>
</organism>
<sequence>MSSASTSSNSPSSADLLKQVRSHEVAIAELNNLSSSRAVYQRNGNIFFRTTIQKATAFEQKLLDNAKARMQKLSSS</sequence>
<evidence type="ECO:0008006" key="4">
    <source>
        <dbReference type="Google" id="ProtNLM"/>
    </source>
</evidence>
<dbReference type="EMBL" id="JABTTQ020000002">
    <property type="protein sequence ID" value="KAK6162755.1"/>
    <property type="molecule type" value="Genomic_DNA"/>
</dbReference>
<accession>A0ABR0XUS7</accession>
<dbReference type="SUPFAM" id="SSF46579">
    <property type="entry name" value="Prefoldin"/>
    <property type="match status" value="1"/>
</dbReference>
<protein>
    <recommendedName>
        <fullName evidence="4">Prefoldin</fullName>
    </recommendedName>
</protein>
<dbReference type="Gene3D" id="1.10.287.370">
    <property type="match status" value="1"/>
</dbReference>
<gene>
    <name evidence="2" type="ORF">DH2020_002596</name>
    <name evidence="1" type="ORF">DH2020_025785</name>
</gene>
<evidence type="ECO:0000313" key="2">
    <source>
        <dbReference type="EMBL" id="KAK6162755.1"/>
    </source>
</evidence>
<evidence type="ECO:0000313" key="3">
    <source>
        <dbReference type="Proteomes" id="UP001318860"/>
    </source>
</evidence>
<keyword evidence="3" id="KW-1185">Reference proteome</keyword>
<comment type="caution">
    <text evidence="2">The sequence shown here is derived from an EMBL/GenBank/DDBJ whole genome shotgun (WGS) entry which is preliminary data.</text>
</comment>
<name>A0ABR0XUS7_REHGL</name>